<accession>A0ABS6J6L8</accession>
<protein>
    <submittedName>
        <fullName evidence="9">DedA family protein</fullName>
    </submittedName>
</protein>
<proteinExistence type="inferred from homology"/>
<name>A0ABS6J6L8_9RHOB</name>
<keyword evidence="6 7" id="KW-0472">Membrane</keyword>
<feature type="domain" description="VTT" evidence="8">
    <location>
        <begin position="39"/>
        <end position="159"/>
    </location>
</feature>
<evidence type="ECO:0000256" key="4">
    <source>
        <dbReference type="ARBA" id="ARBA00022692"/>
    </source>
</evidence>
<evidence type="ECO:0000256" key="1">
    <source>
        <dbReference type="ARBA" id="ARBA00004651"/>
    </source>
</evidence>
<sequence length="178" mass="19553">MDFSAEAIIAFMERHQEWSFWLSLVFAAAETTAFLSLLVPSTAILVGVGATVATGAVPFFPIWAGAALGAMVGSTFSWWLGWRFGARILAMWPLKDHPDLVEKAADAFRKWGMGAVFIGHFFGPLRPVIFLFAGMMKMSLPLFLIVNTVAAMAWAYVIPKFGEVGGIIVGWFWNLLGF</sequence>
<evidence type="ECO:0000256" key="5">
    <source>
        <dbReference type="ARBA" id="ARBA00022989"/>
    </source>
</evidence>
<evidence type="ECO:0000256" key="7">
    <source>
        <dbReference type="RuleBase" id="RU367016"/>
    </source>
</evidence>
<feature type="transmembrane region" description="Helical" evidence="7">
    <location>
        <begin position="60"/>
        <end position="81"/>
    </location>
</feature>
<dbReference type="EMBL" id="JAAATX020000012">
    <property type="protein sequence ID" value="MBU9699395.1"/>
    <property type="molecule type" value="Genomic_DNA"/>
</dbReference>
<evidence type="ECO:0000256" key="3">
    <source>
        <dbReference type="ARBA" id="ARBA00022475"/>
    </source>
</evidence>
<evidence type="ECO:0000256" key="2">
    <source>
        <dbReference type="ARBA" id="ARBA00010792"/>
    </source>
</evidence>
<dbReference type="Proteomes" id="UP000731907">
    <property type="component" value="Unassembled WGS sequence"/>
</dbReference>
<dbReference type="RefSeq" id="WP_161763514.1">
    <property type="nucleotide sequence ID" value="NZ_JAAATX020000012.1"/>
</dbReference>
<gene>
    <name evidence="9" type="ORF">GU927_016230</name>
</gene>
<keyword evidence="10" id="KW-1185">Reference proteome</keyword>
<evidence type="ECO:0000256" key="6">
    <source>
        <dbReference type="ARBA" id="ARBA00023136"/>
    </source>
</evidence>
<dbReference type="PANTHER" id="PTHR30353">
    <property type="entry name" value="INNER MEMBRANE PROTEIN DEDA-RELATED"/>
    <property type="match status" value="1"/>
</dbReference>
<keyword evidence="5 7" id="KW-1133">Transmembrane helix</keyword>
<dbReference type="InterPro" id="IPR032818">
    <property type="entry name" value="DedA-like"/>
</dbReference>
<keyword evidence="3 7" id="KW-1003">Cell membrane</keyword>
<feature type="transmembrane region" description="Helical" evidence="7">
    <location>
        <begin position="20"/>
        <end position="48"/>
    </location>
</feature>
<dbReference type="PANTHER" id="PTHR30353:SF15">
    <property type="entry name" value="INNER MEMBRANE PROTEIN YABI"/>
    <property type="match status" value="1"/>
</dbReference>
<keyword evidence="4 7" id="KW-0812">Transmembrane</keyword>
<evidence type="ECO:0000313" key="9">
    <source>
        <dbReference type="EMBL" id="MBU9699395.1"/>
    </source>
</evidence>
<feature type="transmembrane region" description="Helical" evidence="7">
    <location>
        <begin position="111"/>
        <end position="133"/>
    </location>
</feature>
<evidence type="ECO:0000259" key="8">
    <source>
        <dbReference type="Pfam" id="PF09335"/>
    </source>
</evidence>
<dbReference type="InterPro" id="IPR032816">
    <property type="entry name" value="VTT_dom"/>
</dbReference>
<comment type="caution">
    <text evidence="7">Lacks conserved residue(s) required for the propagation of feature annotation.</text>
</comment>
<dbReference type="Pfam" id="PF09335">
    <property type="entry name" value="VTT_dom"/>
    <property type="match status" value="1"/>
</dbReference>
<comment type="caution">
    <text evidence="9">The sequence shown here is derived from an EMBL/GenBank/DDBJ whole genome shotgun (WGS) entry which is preliminary data.</text>
</comment>
<comment type="similarity">
    <text evidence="2 7">Belongs to the DedA family.</text>
</comment>
<comment type="subcellular location">
    <subcellularLocation>
        <location evidence="1 7">Cell membrane</location>
        <topology evidence="1 7">Multi-pass membrane protein</topology>
    </subcellularLocation>
</comment>
<evidence type="ECO:0000313" key="10">
    <source>
        <dbReference type="Proteomes" id="UP000731907"/>
    </source>
</evidence>
<organism evidence="9 10">
    <name type="scientific">Paragemmobacter amnigenus</name>
    <dbReference type="NCBI Taxonomy" id="2852097"/>
    <lineage>
        <taxon>Bacteria</taxon>
        <taxon>Pseudomonadati</taxon>
        <taxon>Pseudomonadota</taxon>
        <taxon>Alphaproteobacteria</taxon>
        <taxon>Rhodobacterales</taxon>
        <taxon>Paracoccaceae</taxon>
        <taxon>Paragemmobacter</taxon>
    </lineage>
</organism>
<reference evidence="9 10" key="1">
    <citation type="submission" date="2021-06" db="EMBL/GenBank/DDBJ databases">
        <title>Rhodobacteraceae bacterium strain HSP-20.</title>
        <authorList>
            <person name="Chen W.-M."/>
        </authorList>
    </citation>
    <scope>NUCLEOTIDE SEQUENCE [LARGE SCALE GENOMIC DNA]</scope>
    <source>
        <strain evidence="9 10">HSP-20</strain>
    </source>
</reference>